<feature type="active site" description="Charge relay system" evidence="4">
    <location>
        <position position="116"/>
    </location>
</feature>
<feature type="binding site" evidence="5">
    <location>
        <position position="21"/>
    </location>
    <ligand>
        <name>Zn(2+)</name>
        <dbReference type="ChEBI" id="CHEBI:29105"/>
    </ligand>
</feature>
<dbReference type="PIRSF" id="PIRSF006113">
    <property type="entry name" value="PTP_synth"/>
    <property type="match status" value="1"/>
</dbReference>
<comment type="caution">
    <text evidence="6">The sequence shown here is derived from an EMBL/GenBank/DDBJ whole genome shotgun (WGS) entry which is preliminary data.</text>
</comment>
<dbReference type="NCBIfam" id="TIGR03367">
    <property type="entry name" value="queuosine_QueD"/>
    <property type="match status" value="1"/>
</dbReference>
<dbReference type="EMBL" id="NEXH01000018">
    <property type="protein sequence ID" value="PSN94774.1"/>
    <property type="molecule type" value="Genomic_DNA"/>
</dbReference>
<evidence type="ECO:0000256" key="4">
    <source>
        <dbReference type="PIRSR" id="PIRSR006113-1"/>
    </source>
</evidence>
<feature type="active site" description="Charge relay system" evidence="4">
    <location>
        <position position="73"/>
    </location>
</feature>
<gene>
    <name evidence="6" type="ORF">B9Q06_07825</name>
</gene>
<evidence type="ECO:0000256" key="2">
    <source>
        <dbReference type="ARBA" id="ARBA00022833"/>
    </source>
</evidence>
<feature type="binding site" evidence="5">
    <location>
        <position position="35"/>
    </location>
    <ligand>
        <name>Zn(2+)</name>
        <dbReference type="ChEBI" id="CHEBI:29105"/>
    </ligand>
</feature>
<evidence type="ECO:0000256" key="5">
    <source>
        <dbReference type="PIRSR" id="PIRSR006113-2"/>
    </source>
</evidence>
<dbReference type="PANTHER" id="PTHR12589">
    <property type="entry name" value="PYRUVOYL TETRAHYDROBIOPTERIN SYNTHASE"/>
    <property type="match status" value="1"/>
</dbReference>
<dbReference type="AlphaFoldDB" id="A0A2R6B812"/>
<dbReference type="SUPFAM" id="SSF55620">
    <property type="entry name" value="Tetrahydrobiopterin biosynthesis enzymes-like"/>
    <property type="match status" value="1"/>
</dbReference>
<name>A0A2R6B812_9ARCH</name>
<evidence type="ECO:0000313" key="6">
    <source>
        <dbReference type="EMBL" id="PSN94774.1"/>
    </source>
</evidence>
<reference evidence="6 7" key="1">
    <citation type="submission" date="2017-04" db="EMBL/GenBank/DDBJ databases">
        <title>Novel microbial lineages endemic to geothermal iron-oxide mats fill important gaps in the evolutionary history of Archaea.</title>
        <authorList>
            <person name="Jay Z.J."/>
            <person name="Beam J.P."/>
            <person name="Dlakic M."/>
            <person name="Rusch D.B."/>
            <person name="Kozubal M.A."/>
            <person name="Inskeep W.P."/>
        </authorList>
    </citation>
    <scope>NUCLEOTIDE SEQUENCE [LARGE SCALE GENOMIC DNA]</scope>
    <source>
        <strain evidence="6">ECH_B_2</strain>
    </source>
</reference>
<sequence>MVDSCLELWRIAVDTEFSAAHIIPGHPKCGRMHGHNYKVEVSLTGDKLNQNGFLIDFGDVKSSLNTIVGLLDHTYLNDSIPKEYQPPSAENIAFYVYSSLSERLPPNLGVIVRVWETPHQWAEYQTAKV</sequence>
<protein>
    <submittedName>
        <fullName evidence="6">6-carboxytetrahydropterin synthase QueD</fullName>
    </submittedName>
</protein>
<keyword evidence="1 5" id="KW-0479">Metal-binding</keyword>
<dbReference type="Pfam" id="PF01242">
    <property type="entry name" value="PTPS"/>
    <property type="match status" value="1"/>
</dbReference>
<comment type="cofactor">
    <cofactor evidence="5">
        <name>Zn(2+)</name>
        <dbReference type="ChEBI" id="CHEBI:29105"/>
    </cofactor>
    <text evidence="5">Binds 1 zinc ion per subunit.</text>
</comment>
<dbReference type="PANTHER" id="PTHR12589:SF7">
    <property type="entry name" value="6-PYRUVOYL TETRAHYDROBIOPTERIN SYNTHASE"/>
    <property type="match status" value="1"/>
</dbReference>
<organism evidence="6 7">
    <name type="scientific">Candidatus Marsarchaeota G2 archaeon ECH_B_2</name>
    <dbReference type="NCBI Taxonomy" id="1978160"/>
    <lineage>
        <taxon>Archaea</taxon>
        <taxon>Candidatus Marsarchaeota</taxon>
        <taxon>Candidatus Marsarchaeota group 2</taxon>
    </lineage>
</organism>
<dbReference type="Gene3D" id="3.30.479.10">
    <property type="entry name" value="6-pyruvoyl tetrahydropterin synthase/QueD"/>
    <property type="match status" value="1"/>
</dbReference>
<keyword evidence="3" id="KW-0456">Lyase</keyword>
<feature type="binding site" evidence="5">
    <location>
        <position position="33"/>
    </location>
    <ligand>
        <name>Zn(2+)</name>
        <dbReference type="ChEBI" id="CHEBI:29105"/>
    </ligand>
</feature>
<accession>A0A2R6B812</accession>
<dbReference type="GO" id="GO:0046872">
    <property type="term" value="F:metal ion binding"/>
    <property type="evidence" value="ECO:0007669"/>
    <property type="project" value="UniProtKB-KW"/>
</dbReference>
<feature type="active site" description="Proton acceptor" evidence="4">
    <location>
        <position position="29"/>
    </location>
</feature>
<dbReference type="InterPro" id="IPR007115">
    <property type="entry name" value="6-PTP_synth/QueD"/>
</dbReference>
<dbReference type="GO" id="GO:0016829">
    <property type="term" value="F:lyase activity"/>
    <property type="evidence" value="ECO:0007669"/>
    <property type="project" value="UniProtKB-KW"/>
</dbReference>
<dbReference type="InterPro" id="IPR038418">
    <property type="entry name" value="6-PTP_synth/QueD_sf"/>
</dbReference>
<evidence type="ECO:0000256" key="1">
    <source>
        <dbReference type="ARBA" id="ARBA00022723"/>
    </source>
</evidence>
<evidence type="ECO:0000256" key="3">
    <source>
        <dbReference type="ARBA" id="ARBA00023239"/>
    </source>
</evidence>
<dbReference type="Proteomes" id="UP000241284">
    <property type="component" value="Unassembled WGS sequence"/>
</dbReference>
<evidence type="ECO:0000313" key="7">
    <source>
        <dbReference type="Proteomes" id="UP000241284"/>
    </source>
</evidence>
<keyword evidence="2 5" id="KW-0862">Zinc</keyword>
<proteinExistence type="predicted"/>